<protein>
    <recommendedName>
        <fullName evidence="3">HTH araC/xylS-type domain-containing protein</fullName>
    </recommendedName>
</protein>
<sequence>MQVGLTLEEVKGQFPRELSGGQLQRVAVVRALIPQPRLAPGDIASVAGLGSAENLRLQFRRHYSVSPLIYRSRFL</sequence>
<dbReference type="GO" id="GO:0003700">
    <property type="term" value="F:DNA-binding transcription factor activity"/>
    <property type="evidence" value="ECO:0007669"/>
    <property type="project" value="InterPro"/>
</dbReference>
<gene>
    <name evidence="4" type="ORF">EV132_1363</name>
</gene>
<dbReference type="Gene3D" id="3.40.50.300">
    <property type="entry name" value="P-loop containing nucleotide triphosphate hydrolases"/>
    <property type="match status" value="1"/>
</dbReference>
<dbReference type="Proteomes" id="UP000294576">
    <property type="component" value="Unassembled WGS sequence"/>
</dbReference>
<evidence type="ECO:0000313" key="5">
    <source>
        <dbReference type="Proteomes" id="UP000294576"/>
    </source>
</evidence>
<name>A0A4R3PQY5_RHISU</name>
<dbReference type="SUPFAM" id="SSF46689">
    <property type="entry name" value="Homeodomain-like"/>
    <property type="match status" value="1"/>
</dbReference>
<dbReference type="AlphaFoldDB" id="A0A4R3PQY5"/>
<dbReference type="InterPro" id="IPR018060">
    <property type="entry name" value="HTH_AraC"/>
</dbReference>
<dbReference type="EMBL" id="SMBH01000036">
    <property type="protein sequence ID" value="TCU05342.1"/>
    <property type="molecule type" value="Genomic_DNA"/>
</dbReference>
<dbReference type="SUPFAM" id="SSF52540">
    <property type="entry name" value="P-loop containing nucleoside triphosphate hydrolases"/>
    <property type="match status" value="1"/>
</dbReference>
<comment type="caution">
    <text evidence="4">The sequence shown here is derived from an EMBL/GenBank/DDBJ whole genome shotgun (WGS) entry which is preliminary data.</text>
</comment>
<organism evidence="4 5">
    <name type="scientific">Rhizobium sullae</name>
    <name type="common">Rhizobium hedysari</name>
    <dbReference type="NCBI Taxonomy" id="50338"/>
    <lineage>
        <taxon>Bacteria</taxon>
        <taxon>Pseudomonadati</taxon>
        <taxon>Pseudomonadota</taxon>
        <taxon>Alphaproteobacteria</taxon>
        <taxon>Hyphomicrobiales</taxon>
        <taxon>Rhizobiaceae</taxon>
        <taxon>Rhizobium/Agrobacterium group</taxon>
        <taxon>Rhizobium</taxon>
    </lineage>
</organism>
<dbReference type="InterPro" id="IPR027417">
    <property type="entry name" value="P-loop_NTPase"/>
</dbReference>
<accession>A0A4R3PQY5</accession>
<evidence type="ECO:0000313" key="4">
    <source>
        <dbReference type="EMBL" id="TCU05342.1"/>
    </source>
</evidence>
<proteinExistence type="predicted"/>
<keyword evidence="2" id="KW-0804">Transcription</keyword>
<dbReference type="InterPro" id="IPR009057">
    <property type="entry name" value="Homeodomain-like_sf"/>
</dbReference>
<evidence type="ECO:0000259" key="3">
    <source>
        <dbReference type="PROSITE" id="PS01124"/>
    </source>
</evidence>
<dbReference type="PROSITE" id="PS01124">
    <property type="entry name" value="HTH_ARAC_FAMILY_2"/>
    <property type="match status" value="1"/>
</dbReference>
<feature type="domain" description="HTH araC/xylS-type" evidence="3">
    <location>
        <begin position="25"/>
        <end position="73"/>
    </location>
</feature>
<evidence type="ECO:0000256" key="2">
    <source>
        <dbReference type="ARBA" id="ARBA00023163"/>
    </source>
</evidence>
<keyword evidence="1" id="KW-0805">Transcription regulation</keyword>
<evidence type="ECO:0000256" key="1">
    <source>
        <dbReference type="ARBA" id="ARBA00023015"/>
    </source>
</evidence>
<dbReference type="GO" id="GO:0043565">
    <property type="term" value="F:sequence-specific DNA binding"/>
    <property type="evidence" value="ECO:0007669"/>
    <property type="project" value="InterPro"/>
</dbReference>
<reference evidence="4 5" key="1">
    <citation type="submission" date="2019-03" db="EMBL/GenBank/DDBJ databases">
        <title>Genomic Encyclopedia of Type Strains, Phase IV (KMG-V): Genome sequencing to study the core and pangenomes of soil and plant-associated prokaryotes.</title>
        <authorList>
            <person name="Whitman W."/>
        </authorList>
    </citation>
    <scope>NUCLEOTIDE SEQUENCE [LARGE SCALE GENOMIC DNA]</scope>
    <source>
        <strain evidence="4 5">Hc14</strain>
    </source>
</reference>